<accession>A0A9D9DW11</accession>
<organism evidence="1 2">
    <name type="scientific">Candidatus Pullibacteroides excrementavium</name>
    <dbReference type="NCBI Taxonomy" id="2840905"/>
    <lineage>
        <taxon>Bacteria</taxon>
        <taxon>Pseudomonadati</taxon>
        <taxon>Bacteroidota</taxon>
        <taxon>Bacteroidia</taxon>
        <taxon>Bacteroidales</taxon>
        <taxon>Candidatus Pullibacteroides</taxon>
    </lineage>
</organism>
<proteinExistence type="predicted"/>
<dbReference type="Proteomes" id="UP000823612">
    <property type="component" value="Unassembled WGS sequence"/>
</dbReference>
<sequence>MTREQIEKAALLFAGAGEFGECPYNPDAKNGFMAGAQWRINSVWHDASEEPEQENEPILVEYKAWGFECSYYTVCDDIWDYRTRLKRDDAYCTILRWAYIKDLIPEIKEEME</sequence>
<comment type="caution">
    <text evidence="1">The sequence shown here is derived from an EMBL/GenBank/DDBJ whole genome shotgun (WGS) entry which is preliminary data.</text>
</comment>
<dbReference type="AlphaFoldDB" id="A0A9D9DW11"/>
<gene>
    <name evidence="1" type="ORF">IAB08_07735</name>
</gene>
<evidence type="ECO:0000313" key="1">
    <source>
        <dbReference type="EMBL" id="MBO8433165.1"/>
    </source>
</evidence>
<dbReference type="EMBL" id="JADIMZ010000113">
    <property type="protein sequence ID" value="MBO8433165.1"/>
    <property type="molecule type" value="Genomic_DNA"/>
</dbReference>
<reference evidence="1" key="2">
    <citation type="journal article" date="2021" name="PeerJ">
        <title>Extensive microbial diversity within the chicken gut microbiome revealed by metagenomics and culture.</title>
        <authorList>
            <person name="Gilroy R."/>
            <person name="Ravi A."/>
            <person name="Getino M."/>
            <person name="Pursley I."/>
            <person name="Horton D.L."/>
            <person name="Alikhan N.F."/>
            <person name="Baker D."/>
            <person name="Gharbi K."/>
            <person name="Hall N."/>
            <person name="Watson M."/>
            <person name="Adriaenssens E.M."/>
            <person name="Foster-Nyarko E."/>
            <person name="Jarju S."/>
            <person name="Secka A."/>
            <person name="Antonio M."/>
            <person name="Oren A."/>
            <person name="Chaudhuri R.R."/>
            <person name="La Ragione R."/>
            <person name="Hildebrand F."/>
            <person name="Pallen M.J."/>
        </authorList>
    </citation>
    <scope>NUCLEOTIDE SEQUENCE</scope>
    <source>
        <strain evidence="1">2889</strain>
    </source>
</reference>
<evidence type="ECO:0000313" key="2">
    <source>
        <dbReference type="Proteomes" id="UP000823612"/>
    </source>
</evidence>
<name>A0A9D9DW11_9BACT</name>
<evidence type="ECO:0008006" key="3">
    <source>
        <dbReference type="Google" id="ProtNLM"/>
    </source>
</evidence>
<protein>
    <recommendedName>
        <fullName evidence="3">Phage protein</fullName>
    </recommendedName>
</protein>
<reference evidence="1" key="1">
    <citation type="submission" date="2020-10" db="EMBL/GenBank/DDBJ databases">
        <authorList>
            <person name="Gilroy R."/>
        </authorList>
    </citation>
    <scope>NUCLEOTIDE SEQUENCE</scope>
    <source>
        <strain evidence="1">2889</strain>
    </source>
</reference>